<proteinExistence type="predicted"/>
<comment type="caution">
    <text evidence="1">The sequence shown here is derived from an EMBL/GenBank/DDBJ whole genome shotgun (WGS) entry which is preliminary data.</text>
</comment>
<reference evidence="1" key="1">
    <citation type="submission" date="2022-03" db="EMBL/GenBank/DDBJ databases">
        <title>Draft genome sequence of Aduncisulcus paluster, a free-living microaerophilic Fornicata.</title>
        <authorList>
            <person name="Yuyama I."/>
            <person name="Kume K."/>
            <person name="Tamura T."/>
            <person name="Inagaki Y."/>
            <person name="Hashimoto T."/>
        </authorList>
    </citation>
    <scope>NUCLEOTIDE SEQUENCE</scope>
    <source>
        <strain evidence="1">NY0171</strain>
    </source>
</reference>
<dbReference type="Proteomes" id="UP001057375">
    <property type="component" value="Unassembled WGS sequence"/>
</dbReference>
<protein>
    <recommendedName>
        <fullName evidence="3">Secreted protein</fullName>
    </recommendedName>
</protein>
<feature type="non-terminal residue" evidence="1">
    <location>
        <position position="111"/>
    </location>
</feature>
<accession>A0ABQ5KV75</accession>
<evidence type="ECO:0008006" key="3">
    <source>
        <dbReference type="Google" id="ProtNLM"/>
    </source>
</evidence>
<evidence type="ECO:0000313" key="2">
    <source>
        <dbReference type="Proteomes" id="UP001057375"/>
    </source>
</evidence>
<gene>
    <name evidence="1" type="ORF">ADUPG1_003147</name>
</gene>
<keyword evidence="2" id="KW-1185">Reference proteome</keyword>
<organism evidence="1 2">
    <name type="scientific">Aduncisulcus paluster</name>
    <dbReference type="NCBI Taxonomy" id="2918883"/>
    <lineage>
        <taxon>Eukaryota</taxon>
        <taxon>Metamonada</taxon>
        <taxon>Carpediemonas-like organisms</taxon>
        <taxon>Aduncisulcus</taxon>
    </lineage>
</organism>
<name>A0ABQ5KV75_9EUKA</name>
<dbReference type="EMBL" id="BQXS01004104">
    <property type="protein sequence ID" value="GKT36327.1"/>
    <property type="molecule type" value="Genomic_DNA"/>
</dbReference>
<evidence type="ECO:0000313" key="1">
    <source>
        <dbReference type="EMBL" id="GKT36327.1"/>
    </source>
</evidence>
<sequence>MFGCTDPWLTVLSVAFQLSQSSSALIHYFSSLASVASLRSEASFALILALLRDPVILQSFGFFFIEVGVYNSSSSSLSTTGFFLALTFGFLRRVFRVLLPPLFEVTPVSSH</sequence>